<keyword evidence="2" id="KW-0540">Nuclease</keyword>
<evidence type="ECO:0000256" key="2">
    <source>
        <dbReference type="ARBA" id="ARBA00022722"/>
    </source>
</evidence>
<dbReference type="RefSeq" id="WP_148377544.1">
    <property type="nucleotide sequence ID" value="NZ_VSIY01000005.1"/>
</dbReference>
<feature type="domain" description="Endoribonuclease YicC-like N-terminal" evidence="6">
    <location>
        <begin position="4"/>
        <end position="159"/>
    </location>
</feature>
<gene>
    <name evidence="8" type="ORF">FVF75_08495</name>
</gene>
<accession>A0A5D0RLM2</accession>
<dbReference type="InterPro" id="IPR013551">
    <property type="entry name" value="YicC-like_C"/>
</dbReference>
<proteinExistence type="inferred from homology"/>
<feature type="domain" description="Endoribonuclease YicC-like C-terminal" evidence="7">
    <location>
        <begin position="181"/>
        <end position="296"/>
    </location>
</feature>
<reference evidence="8 9" key="1">
    <citation type="submission" date="2019-08" db="EMBL/GenBank/DDBJ databases">
        <title>Identification of a novel species of the genus Boseongicola.</title>
        <authorList>
            <person name="Zhang X.-Q."/>
        </authorList>
    </citation>
    <scope>NUCLEOTIDE SEQUENCE [LARGE SCALE GENOMIC DNA]</scope>
    <source>
        <strain evidence="8 9">HY14</strain>
    </source>
</reference>
<evidence type="ECO:0000259" key="6">
    <source>
        <dbReference type="Pfam" id="PF03755"/>
    </source>
</evidence>
<dbReference type="InterPro" id="IPR013527">
    <property type="entry name" value="YicC-like_N"/>
</dbReference>
<evidence type="ECO:0000256" key="3">
    <source>
        <dbReference type="ARBA" id="ARBA00022759"/>
    </source>
</evidence>
<keyword evidence="9" id="KW-1185">Reference proteome</keyword>
<dbReference type="Proteomes" id="UP000322080">
    <property type="component" value="Unassembled WGS sequence"/>
</dbReference>
<organism evidence="8 9">
    <name type="scientific">Maritimibacter fusiformis</name>
    <dbReference type="NCBI Taxonomy" id="2603819"/>
    <lineage>
        <taxon>Bacteria</taxon>
        <taxon>Pseudomonadati</taxon>
        <taxon>Pseudomonadota</taxon>
        <taxon>Alphaproteobacteria</taxon>
        <taxon>Rhodobacterales</taxon>
        <taxon>Roseobacteraceae</taxon>
        <taxon>Maritimibacter</taxon>
    </lineage>
</organism>
<comment type="cofactor">
    <cofactor evidence="1">
        <name>a divalent metal cation</name>
        <dbReference type="ChEBI" id="CHEBI:60240"/>
    </cofactor>
</comment>
<evidence type="ECO:0000256" key="5">
    <source>
        <dbReference type="ARBA" id="ARBA00035648"/>
    </source>
</evidence>
<keyword evidence="4" id="KW-0378">Hydrolase</keyword>
<keyword evidence="3" id="KW-0255">Endonuclease</keyword>
<dbReference type="PANTHER" id="PTHR30636:SF3">
    <property type="entry name" value="UPF0701 PROTEIN YICC"/>
    <property type="match status" value="1"/>
</dbReference>
<dbReference type="PANTHER" id="PTHR30636">
    <property type="entry name" value="UPF0701 PROTEIN YICC"/>
    <property type="match status" value="1"/>
</dbReference>
<dbReference type="NCBIfam" id="TIGR00255">
    <property type="entry name" value="YicC/YloC family endoribonuclease"/>
    <property type="match status" value="1"/>
</dbReference>
<evidence type="ECO:0000256" key="4">
    <source>
        <dbReference type="ARBA" id="ARBA00022801"/>
    </source>
</evidence>
<dbReference type="InterPro" id="IPR005229">
    <property type="entry name" value="YicC/YloC-like"/>
</dbReference>
<evidence type="ECO:0000313" key="8">
    <source>
        <dbReference type="EMBL" id="TYB81735.1"/>
    </source>
</evidence>
<dbReference type="Pfam" id="PF08340">
    <property type="entry name" value="YicC-like_C"/>
    <property type="match status" value="1"/>
</dbReference>
<sequence length="296" mass="32493">MTLSMTGFASLKGHHGAWSWTWDMRSVNARGLDIRLRLPDWIDGLEPLVRKAVAARVARGSVSITLRLSREDDAGAARLNPEALERTLAILSEITHAAEARGLMLNRPGPAEIAAMRGVMDSGGEETDPAPLVAALGRDLPPLLDAFDKMRRHEGAALAKLVARQLDDTEELVAAALVAVEERREVQAETLRAALARVMDNTDGADPDRVAQELAMIAVKSDVREELDRLTSHVAQARALLAGDQPRGRKLDFLMQEFNREANTLCSKAQYAELTRIGLDLKALIDQMREQVQNIE</sequence>
<comment type="similarity">
    <text evidence="5">Belongs to the YicC/YloC family.</text>
</comment>
<dbReference type="GO" id="GO:0004521">
    <property type="term" value="F:RNA endonuclease activity"/>
    <property type="evidence" value="ECO:0007669"/>
    <property type="project" value="InterPro"/>
</dbReference>
<comment type="caution">
    <text evidence="8">The sequence shown here is derived from an EMBL/GenBank/DDBJ whole genome shotgun (WGS) entry which is preliminary data.</text>
</comment>
<protein>
    <submittedName>
        <fullName evidence="8">YicC family protein</fullName>
    </submittedName>
</protein>
<evidence type="ECO:0000259" key="7">
    <source>
        <dbReference type="Pfam" id="PF08340"/>
    </source>
</evidence>
<dbReference type="Pfam" id="PF03755">
    <property type="entry name" value="YicC-like_N"/>
    <property type="match status" value="1"/>
</dbReference>
<evidence type="ECO:0000313" key="9">
    <source>
        <dbReference type="Proteomes" id="UP000322080"/>
    </source>
</evidence>
<evidence type="ECO:0000256" key="1">
    <source>
        <dbReference type="ARBA" id="ARBA00001968"/>
    </source>
</evidence>
<name>A0A5D0RLM2_9RHOB</name>
<dbReference type="EMBL" id="VSIY01000005">
    <property type="protein sequence ID" value="TYB81735.1"/>
    <property type="molecule type" value="Genomic_DNA"/>
</dbReference>
<dbReference type="GO" id="GO:0016787">
    <property type="term" value="F:hydrolase activity"/>
    <property type="evidence" value="ECO:0007669"/>
    <property type="project" value="UniProtKB-KW"/>
</dbReference>
<dbReference type="AlphaFoldDB" id="A0A5D0RLM2"/>